<accession>A0ABM8QZX8</accession>
<comment type="caution">
    <text evidence="2">The sequence shown here is derived from an EMBL/GenBank/DDBJ whole genome shotgun (WGS) entry which is preliminary data.</text>
</comment>
<evidence type="ECO:0000313" key="2">
    <source>
        <dbReference type="EMBL" id="CAE6725065.1"/>
    </source>
</evidence>
<protein>
    <submittedName>
        <fullName evidence="2">Uncharacterized protein</fullName>
    </submittedName>
</protein>
<evidence type="ECO:0000313" key="3">
    <source>
        <dbReference type="Proteomes" id="UP000675880"/>
    </source>
</evidence>
<feature type="compositionally biased region" description="Polar residues" evidence="1">
    <location>
        <begin position="131"/>
        <end position="144"/>
    </location>
</feature>
<sequence length="144" mass="15732">MFFRGARIQRDGQGRCTLYSPRTLPNVHAELPSVAGLAPFGFRIPDYLERTSSEFATPAERNAEVEESIPVLRAPRGASLFETLVGSLIALTRRMTWSVGELPLLVASGSSTVRKPRPRRSATRNHHGRSGVTQKDSRSTAASA</sequence>
<dbReference type="EMBL" id="CAJNBJ010000002">
    <property type="protein sequence ID" value="CAE6725065.1"/>
    <property type="molecule type" value="Genomic_DNA"/>
</dbReference>
<keyword evidence="3" id="KW-1185">Reference proteome</keyword>
<organism evidence="2 3">
    <name type="scientific">Nitrospira defluvii</name>
    <dbReference type="NCBI Taxonomy" id="330214"/>
    <lineage>
        <taxon>Bacteria</taxon>
        <taxon>Pseudomonadati</taxon>
        <taxon>Nitrospirota</taxon>
        <taxon>Nitrospiria</taxon>
        <taxon>Nitrospirales</taxon>
        <taxon>Nitrospiraceae</taxon>
        <taxon>Nitrospira</taxon>
    </lineage>
</organism>
<feature type="region of interest" description="Disordered" evidence="1">
    <location>
        <begin position="110"/>
        <end position="144"/>
    </location>
</feature>
<reference evidence="2 3" key="1">
    <citation type="submission" date="2021-02" db="EMBL/GenBank/DDBJ databases">
        <authorList>
            <person name="Han P."/>
        </authorList>
    </citation>
    <scope>NUCLEOTIDE SEQUENCE [LARGE SCALE GENOMIC DNA]</scope>
    <source>
        <strain evidence="2">Candidatus Nitrospira sp. ZN2</strain>
    </source>
</reference>
<dbReference type="Proteomes" id="UP000675880">
    <property type="component" value="Unassembled WGS sequence"/>
</dbReference>
<proteinExistence type="predicted"/>
<feature type="compositionally biased region" description="Basic residues" evidence="1">
    <location>
        <begin position="114"/>
        <end position="129"/>
    </location>
</feature>
<gene>
    <name evidence="2" type="ORF">NSPZN2_100059</name>
</gene>
<name>A0ABM8QZX8_9BACT</name>
<evidence type="ECO:0000256" key="1">
    <source>
        <dbReference type="SAM" id="MobiDB-lite"/>
    </source>
</evidence>